<keyword evidence="1" id="KW-0732">Signal</keyword>
<evidence type="ECO:0000313" key="3">
    <source>
        <dbReference type="EMBL" id="AEI92260.1"/>
    </source>
</evidence>
<name>F7ZFS0_ROSLO</name>
<organism evidence="3 4">
    <name type="scientific">Roseobacter litoralis (strain ATCC 49566 / DSM 6996 / JCM 21268 / NBRC 15278 / OCh 149)</name>
    <dbReference type="NCBI Taxonomy" id="391595"/>
    <lineage>
        <taxon>Bacteria</taxon>
        <taxon>Pseudomonadati</taxon>
        <taxon>Pseudomonadota</taxon>
        <taxon>Alphaproteobacteria</taxon>
        <taxon>Rhodobacterales</taxon>
        <taxon>Roseobacteraceae</taxon>
        <taxon>Roseobacter</taxon>
    </lineage>
</organism>
<reference evidence="3 4" key="1">
    <citation type="journal article" date="2011" name="BMC Genomics">
        <title>Comparative genome analysis and genome-guided physiological analysis of Roseobacter litoralis.</title>
        <authorList>
            <person name="Kalhoefer D."/>
            <person name="Thole S."/>
            <person name="Voget S."/>
            <person name="Lehmann R."/>
            <person name="Liesegang H."/>
            <person name="Wollher A."/>
            <person name="Daniel R."/>
            <person name="Simon M."/>
            <person name="Brinkhoff T."/>
        </authorList>
    </citation>
    <scope>NUCLEOTIDE SEQUENCE [LARGE SCALE GENOMIC DNA]</scope>
    <source>
        <strain evidence="4">ATCC 49566 / DSM 6996 / JCM 21268 / NBRC 15278 / OCh 149</strain>
    </source>
</reference>
<evidence type="ECO:0000256" key="1">
    <source>
        <dbReference type="SAM" id="SignalP"/>
    </source>
</evidence>
<keyword evidence="4" id="KW-1185">Reference proteome</keyword>
<evidence type="ECO:0000313" key="4">
    <source>
        <dbReference type="Proteomes" id="UP000001353"/>
    </source>
</evidence>
<gene>
    <name evidence="3" type="ordered locus">RLO149_c002290</name>
</gene>
<dbReference type="SUPFAM" id="SSF53300">
    <property type="entry name" value="vWA-like"/>
    <property type="match status" value="1"/>
</dbReference>
<evidence type="ECO:0000259" key="2">
    <source>
        <dbReference type="PROSITE" id="PS50234"/>
    </source>
</evidence>
<proteinExistence type="predicted"/>
<sequence>MRMRLVVMVMAALSFWASALAAQPLLMEGTNTVFQRVLTRPAATLHSAVDGAVIEQIPAFQPFYVFADQGEWKQIGPSISKEPTGWVKTDQTVEWKQNIVGAFTNAAGRERQLVFQSEEDLRWLLNHEALPQVQERLLAEASAGISQGNNGVVSVEPEEFVNIREDLYVMPILDFVEDLHPLNYEDILLMEVASVPLKAESGVQNNADQGNAAFDVGIVFVFDTTQSMETYIARTQKVLQNTVQEISGTEIGKLVNFGAIGFRDNTDVVPELEYRTKVLADIKRRDDQSEVLNAIANTRVAIANSPGFNEDSLAGIEDAIDLIDWQQEGSGDPIDARYIILVTDAGPKDPRDPNARSQIGVEELQADAEGKNIVTMTLHLKTPTGGEANHAYAEGRYRALSTFAGRQFYFPIEGGSEEAFEGVATRLVTAITDHVRTARGETSVLSEDEAGEDLVALGRAMRLAYLGSQRGTQAPDVIRGWVSDKAVEAPQSLAVEPRLLITKNEMATMAELLDNLIRLGEQSQGGDDAMNFFTQVRGVIADMATNPDRRLNTQADTLGGALEYLEQLPYRSQLLQMTEDRWAQSAMLRRSIIDGMRQKLTQYRKWLFDPQVWTALHEGADDGELVFAMPFDVLP</sequence>
<accession>F7ZFS0</accession>
<dbReference type="CDD" id="cd00198">
    <property type="entry name" value="vWFA"/>
    <property type="match status" value="1"/>
</dbReference>
<dbReference type="eggNOG" id="COG2304">
    <property type="taxonomic scope" value="Bacteria"/>
</dbReference>
<dbReference type="InterPro" id="IPR036465">
    <property type="entry name" value="vWFA_dom_sf"/>
</dbReference>
<feature type="chain" id="PRO_5003367328" description="VWFA domain-containing protein" evidence="1">
    <location>
        <begin position="22"/>
        <end position="635"/>
    </location>
</feature>
<dbReference type="Gene3D" id="3.40.50.410">
    <property type="entry name" value="von Willebrand factor, type A domain"/>
    <property type="match status" value="1"/>
</dbReference>
<dbReference type="InterPro" id="IPR002035">
    <property type="entry name" value="VWF_A"/>
</dbReference>
<protein>
    <recommendedName>
        <fullName evidence="2">VWFA domain-containing protein</fullName>
    </recommendedName>
</protein>
<dbReference type="AlphaFoldDB" id="F7ZFS0"/>
<dbReference type="HOGENOM" id="CLU_404175_0_0_5"/>
<dbReference type="KEGG" id="rli:RLO149_c002290"/>
<dbReference type="OrthoDB" id="9801841at2"/>
<dbReference type="PROSITE" id="PS50234">
    <property type="entry name" value="VWFA"/>
    <property type="match status" value="1"/>
</dbReference>
<dbReference type="RefSeq" id="WP_013960204.1">
    <property type="nucleotide sequence ID" value="NC_015730.1"/>
</dbReference>
<dbReference type="STRING" id="391595.RLO149_c002290"/>
<dbReference type="Proteomes" id="UP000001353">
    <property type="component" value="Chromosome"/>
</dbReference>
<feature type="domain" description="VWFA" evidence="2">
    <location>
        <begin position="217"/>
        <end position="427"/>
    </location>
</feature>
<feature type="signal peptide" evidence="1">
    <location>
        <begin position="1"/>
        <end position="21"/>
    </location>
</feature>
<dbReference type="EMBL" id="CP002623">
    <property type="protein sequence ID" value="AEI92260.1"/>
    <property type="molecule type" value="Genomic_DNA"/>
</dbReference>